<dbReference type="Gene3D" id="1.10.10.10">
    <property type="entry name" value="Winged helix-like DNA-binding domain superfamily/Winged helix DNA-binding domain"/>
    <property type="match status" value="1"/>
</dbReference>
<dbReference type="InterPro" id="IPR036388">
    <property type="entry name" value="WH-like_DNA-bd_sf"/>
</dbReference>
<keyword evidence="2" id="KW-0805">Transcription regulation</keyword>
<dbReference type="InterPro" id="IPR014325">
    <property type="entry name" value="RNA_pol_sigma-E_actinobac"/>
</dbReference>
<sequence>MRALSTIGRVEAPVSRVTPSAEAEFTAFVTANYGRLLHIADLIIGDAGRAEELLQTVLTRTYLRWSRVRQDNPLGYVRTGLANARTDWLRRGLGRERPTAIVPVTALTADHSEQVVGRDAVHRALAVLTRRERAVVVLRFYEDLSEAEIARTLDIAAGTVKSTCARALVKLRLSPDLQEGNRS</sequence>
<name>A0A1H3P8U6_9ACTN</name>
<keyword evidence="3" id="KW-0731">Sigma factor</keyword>
<feature type="domain" description="HTH luxR-type" evidence="6">
    <location>
        <begin position="125"/>
        <end position="183"/>
    </location>
</feature>
<dbReference type="RefSeq" id="WP_090790579.1">
    <property type="nucleotide sequence ID" value="NZ_BOND01000025.1"/>
</dbReference>
<evidence type="ECO:0000256" key="1">
    <source>
        <dbReference type="ARBA" id="ARBA00010641"/>
    </source>
</evidence>
<dbReference type="SUPFAM" id="SSF88659">
    <property type="entry name" value="Sigma3 and sigma4 domains of RNA polymerase sigma factors"/>
    <property type="match status" value="1"/>
</dbReference>
<dbReference type="InterPro" id="IPR013325">
    <property type="entry name" value="RNA_pol_sigma_r2"/>
</dbReference>
<organism evidence="7 8">
    <name type="scientific">Asanoa ishikariensis</name>
    <dbReference type="NCBI Taxonomy" id="137265"/>
    <lineage>
        <taxon>Bacteria</taxon>
        <taxon>Bacillati</taxon>
        <taxon>Actinomycetota</taxon>
        <taxon>Actinomycetes</taxon>
        <taxon>Micromonosporales</taxon>
        <taxon>Micromonosporaceae</taxon>
        <taxon>Asanoa</taxon>
    </lineage>
</organism>
<dbReference type="InterPro" id="IPR013324">
    <property type="entry name" value="RNA_pol_sigma_r3/r4-like"/>
</dbReference>
<dbReference type="SMART" id="SM00421">
    <property type="entry name" value="HTH_LUXR"/>
    <property type="match status" value="1"/>
</dbReference>
<dbReference type="PANTHER" id="PTHR43133">
    <property type="entry name" value="RNA POLYMERASE ECF-TYPE SIGMA FACTO"/>
    <property type="match status" value="1"/>
</dbReference>
<dbReference type="InterPro" id="IPR000792">
    <property type="entry name" value="Tscrpt_reg_LuxR_C"/>
</dbReference>
<evidence type="ECO:0000256" key="2">
    <source>
        <dbReference type="ARBA" id="ARBA00023015"/>
    </source>
</evidence>
<dbReference type="GO" id="GO:0003677">
    <property type="term" value="F:DNA binding"/>
    <property type="evidence" value="ECO:0007669"/>
    <property type="project" value="UniProtKB-KW"/>
</dbReference>
<dbReference type="NCBIfam" id="TIGR02983">
    <property type="entry name" value="SigE-fam_strep"/>
    <property type="match status" value="1"/>
</dbReference>
<dbReference type="CDD" id="cd06171">
    <property type="entry name" value="Sigma70_r4"/>
    <property type="match status" value="1"/>
</dbReference>
<reference evidence="8" key="1">
    <citation type="submission" date="2016-10" db="EMBL/GenBank/DDBJ databases">
        <authorList>
            <person name="Varghese N."/>
            <person name="Submissions S."/>
        </authorList>
    </citation>
    <scope>NUCLEOTIDE SEQUENCE [LARGE SCALE GENOMIC DNA]</scope>
    <source>
        <strain evidence="8">DSM 44718</strain>
    </source>
</reference>
<dbReference type="NCBIfam" id="TIGR02937">
    <property type="entry name" value="sigma70-ECF"/>
    <property type="match status" value="1"/>
</dbReference>
<dbReference type="InterPro" id="IPR014284">
    <property type="entry name" value="RNA_pol_sigma-70_dom"/>
</dbReference>
<dbReference type="SUPFAM" id="SSF88946">
    <property type="entry name" value="Sigma2 domain of RNA polymerase sigma factors"/>
    <property type="match status" value="1"/>
</dbReference>
<dbReference type="AlphaFoldDB" id="A0A1H3P8U6"/>
<evidence type="ECO:0000256" key="4">
    <source>
        <dbReference type="ARBA" id="ARBA00023125"/>
    </source>
</evidence>
<dbReference type="GO" id="GO:0016987">
    <property type="term" value="F:sigma factor activity"/>
    <property type="evidence" value="ECO:0007669"/>
    <property type="project" value="UniProtKB-KW"/>
</dbReference>
<keyword evidence="5" id="KW-0804">Transcription</keyword>
<keyword evidence="4" id="KW-0238">DNA-binding</keyword>
<dbReference type="EMBL" id="FNQB01000001">
    <property type="protein sequence ID" value="SDY97245.1"/>
    <property type="molecule type" value="Genomic_DNA"/>
</dbReference>
<dbReference type="Proteomes" id="UP000199632">
    <property type="component" value="Unassembled WGS sequence"/>
</dbReference>
<gene>
    <name evidence="7" type="ORF">SAMN05421684_2656</name>
</gene>
<dbReference type="OrthoDB" id="3692620at2"/>
<dbReference type="GO" id="GO:0006352">
    <property type="term" value="P:DNA-templated transcription initiation"/>
    <property type="evidence" value="ECO:0007669"/>
    <property type="project" value="InterPro"/>
</dbReference>
<protein>
    <submittedName>
        <fullName evidence="7">RNA polymerase sigma-70 factor, sigma-E family</fullName>
    </submittedName>
</protein>
<evidence type="ECO:0000256" key="3">
    <source>
        <dbReference type="ARBA" id="ARBA00023082"/>
    </source>
</evidence>
<dbReference type="PANTHER" id="PTHR43133:SF50">
    <property type="entry name" value="ECF RNA POLYMERASE SIGMA FACTOR SIGM"/>
    <property type="match status" value="1"/>
</dbReference>
<comment type="similarity">
    <text evidence="1">Belongs to the sigma-70 factor family. ECF subfamily.</text>
</comment>
<dbReference type="STRING" id="137265.SAMN05421684_2656"/>
<evidence type="ECO:0000256" key="5">
    <source>
        <dbReference type="ARBA" id="ARBA00023163"/>
    </source>
</evidence>
<dbReference type="InterPro" id="IPR013249">
    <property type="entry name" value="RNA_pol_sigma70_r4_t2"/>
</dbReference>
<accession>A0A1H3P8U6</accession>
<proteinExistence type="inferred from homology"/>
<keyword evidence="8" id="KW-1185">Reference proteome</keyword>
<dbReference type="Gene3D" id="1.10.1740.10">
    <property type="match status" value="1"/>
</dbReference>
<dbReference type="InterPro" id="IPR039425">
    <property type="entry name" value="RNA_pol_sigma-70-like"/>
</dbReference>
<dbReference type="Pfam" id="PF08281">
    <property type="entry name" value="Sigma70_r4_2"/>
    <property type="match status" value="1"/>
</dbReference>
<evidence type="ECO:0000259" key="6">
    <source>
        <dbReference type="SMART" id="SM00421"/>
    </source>
</evidence>
<evidence type="ECO:0000313" key="8">
    <source>
        <dbReference type="Proteomes" id="UP000199632"/>
    </source>
</evidence>
<evidence type="ECO:0000313" key="7">
    <source>
        <dbReference type="EMBL" id="SDY97245.1"/>
    </source>
</evidence>